<reference evidence="1 2" key="1">
    <citation type="journal article" date="2014" name="Agronomy (Basel)">
        <title>A Draft Genome Sequence for Ensete ventricosum, the Drought-Tolerant Tree Against Hunger.</title>
        <authorList>
            <person name="Harrison J."/>
            <person name="Moore K.A."/>
            <person name="Paszkiewicz K."/>
            <person name="Jones T."/>
            <person name="Grant M."/>
            <person name="Ambacheew D."/>
            <person name="Muzemil S."/>
            <person name="Studholme D.J."/>
        </authorList>
    </citation>
    <scope>NUCLEOTIDE SEQUENCE [LARGE SCALE GENOMIC DNA]</scope>
</reference>
<dbReference type="AlphaFoldDB" id="A0A427ABI2"/>
<evidence type="ECO:0000313" key="2">
    <source>
        <dbReference type="Proteomes" id="UP000287651"/>
    </source>
</evidence>
<sequence length="99" mass="10713">MLLDDSSGSKGRYGVVRPARIRSAQWGAELVEDVRGLLSSGYRDGGGILFLVRQSDSCKKIPSSGRRGEPPDEVPSMAKLALLMRVSQASFSGVKTFLR</sequence>
<dbReference type="Proteomes" id="UP000287651">
    <property type="component" value="Unassembled WGS sequence"/>
</dbReference>
<gene>
    <name evidence="1" type="ORF">B296_00017851</name>
</gene>
<organism evidence="1 2">
    <name type="scientific">Ensete ventricosum</name>
    <name type="common">Abyssinian banana</name>
    <name type="synonym">Musa ensete</name>
    <dbReference type="NCBI Taxonomy" id="4639"/>
    <lineage>
        <taxon>Eukaryota</taxon>
        <taxon>Viridiplantae</taxon>
        <taxon>Streptophyta</taxon>
        <taxon>Embryophyta</taxon>
        <taxon>Tracheophyta</taxon>
        <taxon>Spermatophyta</taxon>
        <taxon>Magnoliopsida</taxon>
        <taxon>Liliopsida</taxon>
        <taxon>Zingiberales</taxon>
        <taxon>Musaceae</taxon>
        <taxon>Ensete</taxon>
    </lineage>
</organism>
<proteinExistence type="predicted"/>
<accession>A0A427ABI2</accession>
<name>A0A427ABI2_ENSVE</name>
<evidence type="ECO:0000313" key="1">
    <source>
        <dbReference type="EMBL" id="RRT73598.1"/>
    </source>
</evidence>
<comment type="caution">
    <text evidence="1">The sequence shown here is derived from an EMBL/GenBank/DDBJ whole genome shotgun (WGS) entry which is preliminary data.</text>
</comment>
<protein>
    <submittedName>
        <fullName evidence="1">Uncharacterized protein</fullName>
    </submittedName>
</protein>
<dbReference type="EMBL" id="AMZH03003044">
    <property type="protein sequence ID" value="RRT73598.1"/>
    <property type="molecule type" value="Genomic_DNA"/>
</dbReference>